<evidence type="ECO:0000313" key="3">
    <source>
        <dbReference type="Proteomes" id="UP001157161"/>
    </source>
</evidence>
<dbReference type="EMBL" id="BSUM01000001">
    <property type="protein sequence ID" value="GMA32508.1"/>
    <property type="molecule type" value="Genomic_DNA"/>
</dbReference>
<dbReference type="Proteomes" id="UP001157161">
    <property type="component" value="Unassembled WGS sequence"/>
</dbReference>
<dbReference type="AlphaFoldDB" id="A0AA37XG65"/>
<organism evidence="2 3">
    <name type="scientific">Litorihabitans aurantiacus</name>
    <dbReference type="NCBI Taxonomy" id="1930061"/>
    <lineage>
        <taxon>Bacteria</taxon>
        <taxon>Bacillati</taxon>
        <taxon>Actinomycetota</taxon>
        <taxon>Actinomycetes</taxon>
        <taxon>Micrococcales</taxon>
        <taxon>Beutenbergiaceae</taxon>
        <taxon>Litorihabitans</taxon>
    </lineage>
</organism>
<dbReference type="PROSITE" id="PS51257">
    <property type="entry name" value="PROKAR_LIPOPROTEIN"/>
    <property type="match status" value="1"/>
</dbReference>
<accession>A0AA37XG65</accession>
<evidence type="ECO:0000256" key="1">
    <source>
        <dbReference type="SAM" id="MobiDB-lite"/>
    </source>
</evidence>
<feature type="compositionally biased region" description="Acidic residues" evidence="1">
    <location>
        <begin position="76"/>
        <end position="89"/>
    </location>
</feature>
<dbReference type="RefSeq" id="WP_284251188.1">
    <property type="nucleotide sequence ID" value="NZ_BSUM01000001.1"/>
</dbReference>
<comment type="caution">
    <text evidence="2">The sequence shown here is derived from an EMBL/GenBank/DDBJ whole genome shotgun (WGS) entry which is preliminary data.</text>
</comment>
<sequence>MNRASGPSAPRTSAPLRALALAGALALVVACTPPQGESASDDATTPEPTGSSSSPTPSPSDPGDPGEVTRPTDEPQGGDETEGGADGEESVEYVRGLPAGVEDAPEETAGGVGWTEAGDALYVITLGSSSCPLVPGQVETSGSGVEITLSAAGGAVCTADVVPTYAEVPAPAGLSSDAPVTATLGDLGQVTVPAAATPPAIGWIPVGG</sequence>
<feature type="region of interest" description="Disordered" evidence="1">
    <location>
        <begin position="33"/>
        <end position="89"/>
    </location>
</feature>
<feature type="compositionally biased region" description="Low complexity" evidence="1">
    <location>
        <begin position="45"/>
        <end position="55"/>
    </location>
</feature>
<proteinExistence type="predicted"/>
<reference evidence="2" key="1">
    <citation type="journal article" date="2014" name="Int. J. Syst. Evol. Microbiol.">
        <title>Complete genome sequence of Corynebacterium casei LMG S-19264T (=DSM 44701T), isolated from a smear-ripened cheese.</title>
        <authorList>
            <consortium name="US DOE Joint Genome Institute (JGI-PGF)"/>
            <person name="Walter F."/>
            <person name="Albersmeier A."/>
            <person name="Kalinowski J."/>
            <person name="Ruckert C."/>
        </authorList>
    </citation>
    <scope>NUCLEOTIDE SEQUENCE</scope>
    <source>
        <strain evidence="2">NBRC 112290</strain>
    </source>
</reference>
<keyword evidence="3" id="KW-1185">Reference proteome</keyword>
<name>A0AA37XG65_9MICO</name>
<gene>
    <name evidence="2" type="ORF">GCM10025875_25000</name>
</gene>
<protein>
    <submittedName>
        <fullName evidence="2">Uncharacterized protein</fullName>
    </submittedName>
</protein>
<evidence type="ECO:0000313" key="2">
    <source>
        <dbReference type="EMBL" id="GMA32508.1"/>
    </source>
</evidence>
<reference evidence="2" key="2">
    <citation type="submission" date="2023-02" db="EMBL/GenBank/DDBJ databases">
        <authorList>
            <person name="Sun Q."/>
            <person name="Mori K."/>
        </authorList>
    </citation>
    <scope>NUCLEOTIDE SEQUENCE</scope>
    <source>
        <strain evidence="2">NBRC 112290</strain>
    </source>
</reference>